<evidence type="ECO:0000256" key="15">
    <source>
        <dbReference type="ARBA" id="ARBA00023316"/>
    </source>
</evidence>
<dbReference type="GO" id="GO:0008360">
    <property type="term" value="P:regulation of cell shape"/>
    <property type="evidence" value="ECO:0007669"/>
    <property type="project" value="UniProtKB-KW"/>
</dbReference>
<feature type="domain" description="Glycosyl transferase family 51" evidence="21">
    <location>
        <begin position="66"/>
        <end position="241"/>
    </location>
</feature>
<keyword evidence="14" id="KW-0511">Multifunctional enzyme</keyword>
<dbReference type="FunFam" id="1.10.3810.10:FF:000001">
    <property type="entry name" value="Penicillin-binding protein 1A"/>
    <property type="match status" value="1"/>
</dbReference>
<evidence type="ECO:0000256" key="2">
    <source>
        <dbReference type="ARBA" id="ARBA00007739"/>
    </source>
</evidence>
<reference evidence="23 25" key="2">
    <citation type="submission" date="2020-12" db="EMBL/GenBank/DDBJ databases">
        <title>Taxonomic evaluation of the Bacillus sporothermodurans group of bacteria based on whole genome sequences.</title>
        <authorList>
            <person name="Fiedler G."/>
            <person name="Herbstmann A.-D."/>
            <person name="Doll E."/>
            <person name="Wenning M."/>
            <person name="Brinks E."/>
            <person name="Kabisch J."/>
            <person name="Breitenwieser F."/>
            <person name="Lappann M."/>
            <person name="Boehnlein C."/>
            <person name="Franz C."/>
        </authorList>
    </citation>
    <scope>NUCLEOTIDE SEQUENCE [LARGE SCALE GENOMIC DNA]</scope>
    <source>
        <strain evidence="23 25">DSM 10599</strain>
    </source>
</reference>
<protein>
    <submittedName>
        <fullName evidence="22">Multimodular transpeptidase-transglycosylase</fullName>
        <ecNumber evidence="22">2.4.1.129</ecNumber>
    </submittedName>
    <submittedName>
        <fullName evidence="23">PBP1A family penicillin-binding protein</fullName>
    </submittedName>
</protein>
<evidence type="ECO:0000256" key="17">
    <source>
        <dbReference type="ARBA" id="ARBA00049902"/>
    </source>
</evidence>
<evidence type="ECO:0000256" key="18">
    <source>
        <dbReference type="SAM" id="Coils"/>
    </source>
</evidence>
<dbReference type="OrthoDB" id="9766909at2"/>
<evidence type="ECO:0000256" key="7">
    <source>
        <dbReference type="ARBA" id="ARBA00022679"/>
    </source>
</evidence>
<dbReference type="InterPro" id="IPR001460">
    <property type="entry name" value="PCN-bd_Tpept"/>
</dbReference>
<dbReference type="Gene3D" id="6.20.370.110">
    <property type="match status" value="1"/>
</dbReference>
<dbReference type="NCBIfam" id="TIGR02074">
    <property type="entry name" value="PBP_1a_fam"/>
    <property type="match status" value="1"/>
</dbReference>
<feature type="coiled-coil region" evidence="18">
    <location>
        <begin position="646"/>
        <end position="673"/>
    </location>
</feature>
<keyword evidence="13 19" id="KW-0472">Membrane</keyword>
<evidence type="ECO:0000256" key="9">
    <source>
        <dbReference type="ARBA" id="ARBA00022801"/>
    </source>
</evidence>
<evidence type="ECO:0000256" key="6">
    <source>
        <dbReference type="ARBA" id="ARBA00022676"/>
    </source>
</evidence>
<dbReference type="Gene3D" id="1.10.3810.10">
    <property type="entry name" value="Biosynthetic peptidoglycan transglycosylase-like"/>
    <property type="match status" value="1"/>
</dbReference>
<feature type="domain" description="Penicillin-binding protein transpeptidase" evidence="20">
    <location>
        <begin position="338"/>
        <end position="614"/>
    </location>
</feature>
<dbReference type="Proteomes" id="UP000075666">
    <property type="component" value="Unassembled WGS sequence"/>
</dbReference>
<keyword evidence="15" id="KW-0961">Cell wall biogenesis/degradation</keyword>
<evidence type="ECO:0000256" key="12">
    <source>
        <dbReference type="ARBA" id="ARBA00022989"/>
    </source>
</evidence>
<dbReference type="EC" id="2.4.1.129" evidence="22"/>
<comment type="catalytic activity">
    <reaction evidence="16">
        <text>Preferential cleavage: (Ac)2-L-Lys-D-Ala-|-D-Ala. Also transpeptidation of peptidyl-alanyl moieties that are N-acyl substituents of D-alanine.</text>
        <dbReference type="EC" id="3.4.16.4"/>
    </reaction>
</comment>
<accession>A0A150KMN7</accession>
<organism evidence="22 24">
    <name type="scientific">Heyndrickxia sporothermodurans</name>
    <dbReference type="NCBI Taxonomy" id="46224"/>
    <lineage>
        <taxon>Bacteria</taxon>
        <taxon>Bacillati</taxon>
        <taxon>Bacillota</taxon>
        <taxon>Bacilli</taxon>
        <taxon>Bacillales</taxon>
        <taxon>Bacillaceae</taxon>
        <taxon>Heyndrickxia</taxon>
    </lineage>
</organism>
<evidence type="ECO:0000256" key="5">
    <source>
        <dbReference type="ARBA" id="ARBA00022670"/>
    </source>
</evidence>
<dbReference type="KEGG" id="hspo:JGZ69_00405"/>
<dbReference type="InterPro" id="IPR036950">
    <property type="entry name" value="PBP_transglycosylase"/>
</dbReference>
<dbReference type="PANTHER" id="PTHR32282:SF32">
    <property type="entry name" value="PENICILLIN-BINDING PROTEIN 2A"/>
    <property type="match status" value="1"/>
</dbReference>
<keyword evidence="18" id="KW-0175">Coiled coil</keyword>
<comment type="catalytic activity">
    <reaction evidence="17">
        <text>[GlcNAc-(1-&gt;4)-Mur2Ac(oyl-L-Ala-gamma-D-Glu-L-Lys-D-Ala-D-Ala)](n)-di-trans,octa-cis-undecaprenyl diphosphate + beta-D-GlcNAc-(1-&gt;4)-Mur2Ac(oyl-L-Ala-gamma-D-Glu-L-Lys-D-Ala-D-Ala)-di-trans,octa-cis-undecaprenyl diphosphate = [GlcNAc-(1-&gt;4)-Mur2Ac(oyl-L-Ala-gamma-D-Glu-L-Lys-D-Ala-D-Ala)](n+1)-di-trans,octa-cis-undecaprenyl diphosphate + di-trans,octa-cis-undecaprenyl diphosphate + H(+)</text>
        <dbReference type="Rhea" id="RHEA:23708"/>
        <dbReference type="Rhea" id="RHEA-COMP:9602"/>
        <dbReference type="Rhea" id="RHEA-COMP:9603"/>
        <dbReference type="ChEBI" id="CHEBI:15378"/>
        <dbReference type="ChEBI" id="CHEBI:58405"/>
        <dbReference type="ChEBI" id="CHEBI:60033"/>
        <dbReference type="ChEBI" id="CHEBI:78435"/>
        <dbReference type="EC" id="2.4.99.28"/>
    </reaction>
</comment>
<dbReference type="InterPro" id="IPR050396">
    <property type="entry name" value="Glycosyltr_51/Transpeptidase"/>
</dbReference>
<keyword evidence="12 19" id="KW-1133">Transmembrane helix</keyword>
<comment type="similarity">
    <text evidence="2">In the N-terminal section; belongs to the glycosyltransferase 51 family.</text>
</comment>
<evidence type="ECO:0000256" key="11">
    <source>
        <dbReference type="ARBA" id="ARBA00022984"/>
    </source>
</evidence>
<keyword evidence="8 19" id="KW-0812">Transmembrane</keyword>
<evidence type="ECO:0000256" key="3">
    <source>
        <dbReference type="ARBA" id="ARBA00022475"/>
    </source>
</evidence>
<dbReference type="GO" id="GO:0030288">
    <property type="term" value="C:outer membrane-bounded periplasmic space"/>
    <property type="evidence" value="ECO:0007669"/>
    <property type="project" value="TreeGrafter"/>
</dbReference>
<dbReference type="PANTHER" id="PTHR32282">
    <property type="entry name" value="BINDING PROTEIN TRANSPEPTIDASE, PUTATIVE-RELATED"/>
    <property type="match status" value="1"/>
</dbReference>
<keyword evidence="7 22" id="KW-0808">Transferase</keyword>
<dbReference type="SUPFAM" id="SSF53955">
    <property type="entry name" value="Lysozyme-like"/>
    <property type="match status" value="1"/>
</dbReference>
<evidence type="ECO:0000256" key="8">
    <source>
        <dbReference type="ARBA" id="ARBA00022692"/>
    </source>
</evidence>
<dbReference type="Pfam" id="PF00905">
    <property type="entry name" value="Transpeptidase"/>
    <property type="match status" value="1"/>
</dbReference>
<dbReference type="GO" id="GO:0009252">
    <property type="term" value="P:peptidoglycan biosynthetic process"/>
    <property type="evidence" value="ECO:0007669"/>
    <property type="project" value="UniProtKB-KW"/>
</dbReference>
<dbReference type="GO" id="GO:0008955">
    <property type="term" value="F:peptidoglycan glycosyltransferase activity"/>
    <property type="evidence" value="ECO:0007669"/>
    <property type="project" value="UniProtKB-EC"/>
</dbReference>
<evidence type="ECO:0000313" key="23">
    <source>
        <dbReference type="EMBL" id="QQX25525.1"/>
    </source>
</evidence>
<dbReference type="SUPFAM" id="SSF56601">
    <property type="entry name" value="beta-lactamase/transpeptidase-like"/>
    <property type="match status" value="1"/>
</dbReference>
<dbReference type="GO" id="GO:0009002">
    <property type="term" value="F:serine-type D-Ala-D-Ala carboxypeptidase activity"/>
    <property type="evidence" value="ECO:0007669"/>
    <property type="project" value="UniProtKB-EC"/>
</dbReference>
<dbReference type="RefSeq" id="WP_066233835.1">
    <property type="nucleotide sequence ID" value="NZ_CP066701.1"/>
</dbReference>
<evidence type="ECO:0000256" key="1">
    <source>
        <dbReference type="ARBA" id="ARBA00007090"/>
    </source>
</evidence>
<dbReference type="InterPro" id="IPR023346">
    <property type="entry name" value="Lysozyme-like_dom_sf"/>
</dbReference>
<comment type="similarity">
    <text evidence="1">In the C-terminal section; belongs to the transpeptidase family.</text>
</comment>
<evidence type="ECO:0000313" key="25">
    <source>
        <dbReference type="Proteomes" id="UP000595512"/>
    </source>
</evidence>
<keyword evidence="3" id="KW-1003">Cell membrane</keyword>
<dbReference type="Proteomes" id="UP000595512">
    <property type="component" value="Chromosome"/>
</dbReference>
<evidence type="ECO:0000256" key="13">
    <source>
        <dbReference type="ARBA" id="ARBA00023136"/>
    </source>
</evidence>
<reference evidence="22 24" key="1">
    <citation type="submission" date="2016-01" db="EMBL/GenBank/DDBJ databases">
        <title>Genome Sequences of Twelve Sporeforming Bacillus Species Isolated from Foods.</title>
        <authorList>
            <person name="Berendsen E.M."/>
            <person name="Wells-Bennik M.H."/>
            <person name="Krawcyk A.O."/>
            <person name="De Jong A."/>
            <person name="Holsappel S."/>
            <person name="Eijlander R.T."/>
            <person name="Kuipers O.P."/>
        </authorList>
    </citation>
    <scope>NUCLEOTIDE SEQUENCE [LARGE SCALE GENOMIC DNA]</scope>
    <source>
        <strain evidence="22 24">B4102</strain>
    </source>
</reference>
<evidence type="ECO:0000256" key="4">
    <source>
        <dbReference type="ARBA" id="ARBA00022645"/>
    </source>
</evidence>
<feature type="transmembrane region" description="Helical" evidence="19">
    <location>
        <begin position="21"/>
        <end position="43"/>
    </location>
</feature>
<dbReference type="GO" id="GO:0006508">
    <property type="term" value="P:proteolysis"/>
    <property type="evidence" value="ECO:0007669"/>
    <property type="project" value="UniProtKB-KW"/>
</dbReference>
<keyword evidence="9" id="KW-0378">Hydrolase</keyword>
<evidence type="ECO:0000259" key="21">
    <source>
        <dbReference type="Pfam" id="PF00912"/>
    </source>
</evidence>
<keyword evidence="24" id="KW-1185">Reference proteome</keyword>
<evidence type="ECO:0000256" key="14">
    <source>
        <dbReference type="ARBA" id="ARBA00023268"/>
    </source>
</evidence>
<dbReference type="GO" id="GO:0071555">
    <property type="term" value="P:cell wall organization"/>
    <property type="evidence" value="ECO:0007669"/>
    <property type="project" value="UniProtKB-KW"/>
</dbReference>
<keyword evidence="11" id="KW-0573">Peptidoglycan synthesis</keyword>
<evidence type="ECO:0000256" key="19">
    <source>
        <dbReference type="SAM" id="Phobius"/>
    </source>
</evidence>
<dbReference type="AlphaFoldDB" id="A0A150KMN7"/>
<dbReference type="InterPro" id="IPR001264">
    <property type="entry name" value="Glyco_trans_51"/>
</dbReference>
<name>A0A150KMN7_9BACI</name>
<dbReference type="Pfam" id="PF00912">
    <property type="entry name" value="Transgly"/>
    <property type="match status" value="1"/>
</dbReference>
<dbReference type="PATRIC" id="fig|46224.3.peg.4191"/>
<dbReference type="Gene3D" id="3.40.710.10">
    <property type="entry name" value="DD-peptidase/beta-lactamase superfamily"/>
    <property type="match status" value="1"/>
</dbReference>
<evidence type="ECO:0000313" key="22">
    <source>
        <dbReference type="EMBL" id="KYC97130.1"/>
    </source>
</evidence>
<gene>
    <name evidence="22" type="ORF">B4102_0785</name>
    <name evidence="23" type="ORF">JGZ69_00405</name>
</gene>
<keyword evidence="5" id="KW-0645">Protease</keyword>
<keyword evidence="10" id="KW-0133">Cell shape</keyword>
<evidence type="ECO:0000256" key="16">
    <source>
        <dbReference type="ARBA" id="ARBA00034000"/>
    </source>
</evidence>
<proteinExistence type="inferred from homology"/>
<dbReference type="GO" id="GO:0008658">
    <property type="term" value="F:penicillin binding"/>
    <property type="evidence" value="ECO:0007669"/>
    <property type="project" value="InterPro"/>
</dbReference>
<keyword evidence="6 22" id="KW-0328">Glycosyltransferase</keyword>
<evidence type="ECO:0000256" key="10">
    <source>
        <dbReference type="ARBA" id="ARBA00022960"/>
    </source>
</evidence>
<dbReference type="InterPro" id="IPR012338">
    <property type="entry name" value="Beta-lactam/transpept-like"/>
</dbReference>
<dbReference type="STRING" id="46224.B4102_0785"/>
<evidence type="ECO:0000313" key="24">
    <source>
        <dbReference type="Proteomes" id="UP000075666"/>
    </source>
</evidence>
<dbReference type="EMBL" id="CP066701">
    <property type="protein sequence ID" value="QQX25525.1"/>
    <property type="molecule type" value="Genomic_DNA"/>
</dbReference>
<sequence length="691" mass="77351">MEWLQRFRGAVKKFWKKAHMNQIIILGGSVTLLAFLAFFGYFAATANVESLKKGLAQSTVIYDKDGDVASKISANRTEGVSIKKMPQHLKDAIVAIEDHRFYQHGGFDVKGITSALFKNITAGGITAGGSTITQQLTKNALLSDERTFKRKIEELFLAIEIEKKYTKDDILEMYLNQVYFGHGAWGVQKAAQRYFGKDVEDINLSEAAALAGIVNAPSALDPYYHMDRTIKRRNVVLGAMKQYGYITKKQFDDAKKEQLVLNDQQKDPMKGKYPYYVDAVLAEATEKFGLTQDEIMTRGYRIYTEMDQNIQSALENVYNNNYNFPQGRGGQIVQSGSILLDPKTGGIRGLVGGRGEKVFRGFNRATQLKRSPGSTFKPLAVYTPALEEGYKPDSMLKDEKMTFGHNYSPKNYNGQYQGEVPMYKAIENSINIPAVWLLNEIGIDKGMDAVKRFGIPLTDKDRNLSIALGGLRKGVSPLQMAEAYSAFANEGKREDGHIITKIVGPTGKIIVERKPKVTKVTDKKTANEMTSMLLNVMETGTGKGANVSGYQIAGKTGSTQVPFNNIDGTADQWFVGYTPNLVGAVWIGYDKTDREHYLYGLSAQGVVPVFQSIMQNTLKYTKAEKFETESINSQMQKKYESDHPFKTKAKELNEKLKQGTEKLKEKLEDGKSKWKILEEKIKNKLKQFKGE</sequence>
<evidence type="ECO:0000259" key="20">
    <source>
        <dbReference type="Pfam" id="PF00905"/>
    </source>
</evidence>
<dbReference type="EMBL" id="LQYN01000086">
    <property type="protein sequence ID" value="KYC97130.1"/>
    <property type="molecule type" value="Genomic_DNA"/>
</dbReference>
<keyword evidence="4" id="KW-0121">Carboxypeptidase</keyword>